<dbReference type="GO" id="GO:0008081">
    <property type="term" value="F:phosphoric diester hydrolase activity"/>
    <property type="evidence" value="ECO:0007669"/>
    <property type="project" value="InterPro"/>
</dbReference>
<dbReference type="EMBL" id="CP046314">
    <property type="protein sequence ID" value="QGS08811.1"/>
    <property type="molecule type" value="Genomic_DNA"/>
</dbReference>
<feature type="transmembrane region" description="Helical" evidence="1">
    <location>
        <begin position="313"/>
        <end position="332"/>
    </location>
</feature>
<evidence type="ECO:0000313" key="4">
    <source>
        <dbReference type="Proteomes" id="UP000425411"/>
    </source>
</evidence>
<dbReference type="AlphaFoldDB" id="A0AAP9HCM8"/>
<evidence type="ECO:0000313" key="3">
    <source>
        <dbReference type="EMBL" id="QGS08811.1"/>
    </source>
</evidence>
<gene>
    <name evidence="3" type="ORF">FOC49_02395</name>
</gene>
<reference evidence="3 4" key="1">
    <citation type="submission" date="2019-11" db="EMBL/GenBank/DDBJ databases">
        <title>FDA dAtabase for Regulatory Grade micrObial Sequences (FDA-ARGOS): Supporting development and validation of Infectious Disease Dx tests.</title>
        <authorList>
            <person name="Turner S."/>
            <person name="Byrd R."/>
            <person name="Tallon L."/>
            <person name="Sadzewicz L."/>
            <person name="Vavikolanu K."/>
            <person name="Mehta A."/>
            <person name="Aluvathingal J."/>
            <person name="Nadendla S."/>
            <person name="Myers T."/>
            <person name="Yan Y."/>
            <person name="Sichtig H."/>
        </authorList>
    </citation>
    <scope>NUCLEOTIDE SEQUENCE [LARGE SCALE GENOMIC DNA]</scope>
    <source>
        <strain evidence="3 4">FDAARGOS_741</strain>
    </source>
</reference>
<keyword evidence="1" id="KW-0812">Transmembrane</keyword>
<dbReference type="InterPro" id="IPR030395">
    <property type="entry name" value="GP_PDE_dom"/>
</dbReference>
<dbReference type="RefSeq" id="WP_004633120.1">
    <property type="nucleotide sequence ID" value="NZ_CP046314.1"/>
</dbReference>
<protein>
    <submittedName>
        <fullName evidence="3">Glycerophosphodiester phosphodiesterase</fullName>
    </submittedName>
</protein>
<dbReference type="Pfam" id="PF10110">
    <property type="entry name" value="GPDPase_memb"/>
    <property type="match status" value="1"/>
</dbReference>
<keyword evidence="1" id="KW-0472">Membrane</keyword>
<feature type="transmembrane region" description="Helical" evidence="1">
    <location>
        <begin position="217"/>
        <end position="248"/>
    </location>
</feature>
<proteinExistence type="predicted"/>
<feature type="transmembrane region" description="Helical" evidence="1">
    <location>
        <begin position="170"/>
        <end position="196"/>
    </location>
</feature>
<dbReference type="Proteomes" id="UP000425411">
    <property type="component" value="Chromosome"/>
</dbReference>
<dbReference type="PANTHER" id="PTHR46211:SF8">
    <property type="entry name" value="PHOSPHODIESTERASE"/>
    <property type="match status" value="1"/>
</dbReference>
<dbReference type="InterPro" id="IPR018476">
    <property type="entry name" value="GlyceroP-diester-Pdiesterase_M"/>
</dbReference>
<dbReference type="GO" id="GO:0006629">
    <property type="term" value="P:lipid metabolic process"/>
    <property type="evidence" value="ECO:0007669"/>
    <property type="project" value="InterPro"/>
</dbReference>
<dbReference type="InterPro" id="IPR017946">
    <property type="entry name" value="PLC-like_Pdiesterase_TIM-brl"/>
</dbReference>
<evidence type="ECO:0000259" key="2">
    <source>
        <dbReference type="PROSITE" id="PS51704"/>
    </source>
</evidence>
<organism evidence="3 4">
    <name type="scientific">Gemella morbillorum</name>
    <dbReference type="NCBI Taxonomy" id="29391"/>
    <lineage>
        <taxon>Bacteria</taxon>
        <taxon>Bacillati</taxon>
        <taxon>Bacillota</taxon>
        <taxon>Bacilli</taxon>
        <taxon>Bacillales</taxon>
        <taxon>Gemellaceae</taxon>
        <taxon>Gemella</taxon>
    </lineage>
</organism>
<dbReference type="CDD" id="cd08579">
    <property type="entry name" value="GDPD_memb_like"/>
    <property type="match status" value="1"/>
</dbReference>
<name>A0AAP9HCM8_9BACL</name>
<feature type="transmembrane region" description="Helical" evidence="1">
    <location>
        <begin position="20"/>
        <end position="41"/>
    </location>
</feature>
<dbReference type="Pfam" id="PF03009">
    <property type="entry name" value="GDPD"/>
    <property type="match status" value="1"/>
</dbReference>
<dbReference type="Gene3D" id="3.20.20.190">
    <property type="entry name" value="Phosphatidylinositol (PI) phosphodiesterase"/>
    <property type="match status" value="1"/>
</dbReference>
<dbReference type="PROSITE" id="PS51704">
    <property type="entry name" value="GP_PDE"/>
    <property type="match status" value="1"/>
</dbReference>
<sequence length="589" mass="67161">MDISIRNLFKAIWSNIYKHIFTYIFIATLLQLAMLAGLWFVGRVFQFSLSLAGETNLDKNNIASILGNPYSLIILLLLILIVAFLMFIEFSTLTFTIYGQLTENSYSLRTIISNAWEKMRSLVGFQILFFIGYFILTIPAANFGVKSIVTKNLYIPKFVTGEIMKTNTGFIIWSLVVVLFAYINLRLIFTLPLTVVGDTKIGASIKTSWKFTQKGKFKFLLTLGLFELIYSVIVITIILATTAIFLYIDPTGNNLIIQTLFFTIVSSIIFFFGIISKITIITALITVLIDKKIIFEKILNPPVKNKKKAKRSLALSLALVLSITLYNGSIIYTNGINKDIKTISHRGYTSKGVENSIESLEAAANAGVDYVEVDILLTKDNKFIVMHDYNLKRLAGINRRVQDMNYNEVVGLPIKQGGHRSKIPSFEEFVTRAKQLNIKLLIELKPHGGEPSDYIEIFINKIKELGIEKEYKYMSLNLKIIEELETKFPELNTGYVIPLQLGKFSNNKVDFYVIEDFSYRDSLVEQARTQNKEVYVWTINDLTLIRRYLQSPAAAIITDEPEVVKEEKQELQNNNTYLDRVIRLIDTKN</sequence>
<dbReference type="SUPFAM" id="SSF51695">
    <property type="entry name" value="PLC-like phosphodiesterases"/>
    <property type="match status" value="1"/>
</dbReference>
<evidence type="ECO:0000256" key="1">
    <source>
        <dbReference type="SAM" id="Phobius"/>
    </source>
</evidence>
<dbReference type="PANTHER" id="PTHR46211">
    <property type="entry name" value="GLYCEROPHOSPHORYL DIESTER PHOSPHODIESTERASE"/>
    <property type="match status" value="1"/>
</dbReference>
<keyword evidence="1" id="KW-1133">Transmembrane helix</keyword>
<feature type="transmembrane region" description="Helical" evidence="1">
    <location>
        <begin position="122"/>
        <end position="141"/>
    </location>
</feature>
<keyword evidence="4" id="KW-1185">Reference proteome</keyword>
<accession>A0AAP9HCM8</accession>
<feature type="transmembrane region" description="Helical" evidence="1">
    <location>
        <begin position="260"/>
        <end position="289"/>
    </location>
</feature>
<feature type="domain" description="GP-PDE" evidence="2">
    <location>
        <begin position="340"/>
        <end position="568"/>
    </location>
</feature>
<feature type="transmembrane region" description="Helical" evidence="1">
    <location>
        <begin position="72"/>
        <end position="101"/>
    </location>
</feature>